<proteinExistence type="predicted"/>
<dbReference type="Proteomes" id="UP001359559">
    <property type="component" value="Unassembled WGS sequence"/>
</dbReference>
<reference evidence="2 3" key="1">
    <citation type="submission" date="2024-01" db="EMBL/GenBank/DDBJ databases">
        <title>The genomes of 5 underutilized Papilionoideae crops provide insights into root nodulation and disease resistance.</title>
        <authorList>
            <person name="Yuan L."/>
        </authorList>
    </citation>
    <scope>NUCLEOTIDE SEQUENCE [LARGE SCALE GENOMIC DNA]</scope>
    <source>
        <strain evidence="2">LY-2023</strain>
        <tissue evidence="2">Leaf</tissue>
    </source>
</reference>
<accession>A0AAN9KKG4</accession>
<evidence type="ECO:0000256" key="1">
    <source>
        <dbReference type="SAM" id="MobiDB-lite"/>
    </source>
</evidence>
<feature type="region of interest" description="Disordered" evidence="1">
    <location>
        <begin position="58"/>
        <end position="81"/>
    </location>
</feature>
<name>A0AAN9KKG4_CLITE</name>
<dbReference type="AlphaFoldDB" id="A0AAN9KKG4"/>
<protein>
    <submittedName>
        <fullName evidence="2">Uncharacterized protein</fullName>
    </submittedName>
</protein>
<evidence type="ECO:0000313" key="2">
    <source>
        <dbReference type="EMBL" id="KAK7317848.1"/>
    </source>
</evidence>
<comment type="caution">
    <text evidence="2">The sequence shown here is derived from an EMBL/GenBank/DDBJ whole genome shotgun (WGS) entry which is preliminary data.</text>
</comment>
<evidence type="ECO:0000313" key="3">
    <source>
        <dbReference type="Proteomes" id="UP001359559"/>
    </source>
</evidence>
<keyword evidence="3" id="KW-1185">Reference proteome</keyword>
<dbReference type="EMBL" id="JAYKXN010000001">
    <property type="protein sequence ID" value="KAK7317848.1"/>
    <property type="molecule type" value="Genomic_DNA"/>
</dbReference>
<gene>
    <name evidence="2" type="ORF">RJT34_02420</name>
</gene>
<sequence length="81" mass="9620">MEERVPEGHVENLTYFEPRRLTFENTSASTKRVVLVVTLDPKDEISRQLKEEITELRHDRSTPTERIVMYDEEQQAQSRTE</sequence>
<organism evidence="2 3">
    <name type="scientific">Clitoria ternatea</name>
    <name type="common">Butterfly pea</name>
    <dbReference type="NCBI Taxonomy" id="43366"/>
    <lineage>
        <taxon>Eukaryota</taxon>
        <taxon>Viridiplantae</taxon>
        <taxon>Streptophyta</taxon>
        <taxon>Embryophyta</taxon>
        <taxon>Tracheophyta</taxon>
        <taxon>Spermatophyta</taxon>
        <taxon>Magnoliopsida</taxon>
        <taxon>eudicotyledons</taxon>
        <taxon>Gunneridae</taxon>
        <taxon>Pentapetalae</taxon>
        <taxon>rosids</taxon>
        <taxon>fabids</taxon>
        <taxon>Fabales</taxon>
        <taxon>Fabaceae</taxon>
        <taxon>Papilionoideae</taxon>
        <taxon>50 kb inversion clade</taxon>
        <taxon>NPAAA clade</taxon>
        <taxon>indigoferoid/millettioid clade</taxon>
        <taxon>Phaseoleae</taxon>
        <taxon>Clitoria</taxon>
    </lineage>
</organism>